<dbReference type="Pfam" id="PF13302">
    <property type="entry name" value="Acetyltransf_3"/>
    <property type="match status" value="1"/>
</dbReference>
<proteinExistence type="predicted"/>
<name>A0A0P6YI62_9CHLR</name>
<dbReference type="GO" id="GO:0016747">
    <property type="term" value="F:acyltransferase activity, transferring groups other than amino-acyl groups"/>
    <property type="evidence" value="ECO:0007669"/>
    <property type="project" value="InterPro"/>
</dbReference>
<organism evidence="2 3">
    <name type="scientific">Herpetosiphon geysericola</name>
    <dbReference type="NCBI Taxonomy" id="70996"/>
    <lineage>
        <taxon>Bacteria</taxon>
        <taxon>Bacillati</taxon>
        <taxon>Chloroflexota</taxon>
        <taxon>Chloroflexia</taxon>
        <taxon>Herpetosiphonales</taxon>
        <taxon>Herpetosiphonaceae</taxon>
        <taxon>Herpetosiphon</taxon>
    </lineage>
</organism>
<dbReference type="AlphaFoldDB" id="A0A0P6YI62"/>
<evidence type="ECO:0000313" key="2">
    <source>
        <dbReference type="EMBL" id="KPL91920.1"/>
    </source>
</evidence>
<reference evidence="2 3" key="1">
    <citation type="submission" date="2015-07" db="EMBL/GenBank/DDBJ databases">
        <title>Whole genome sequence of Herpetosiphon geysericola DSM 7119.</title>
        <authorList>
            <person name="Hemp J."/>
            <person name="Ward L.M."/>
            <person name="Pace L.A."/>
            <person name="Fischer W.W."/>
        </authorList>
    </citation>
    <scope>NUCLEOTIDE SEQUENCE [LARGE SCALE GENOMIC DNA]</scope>
    <source>
        <strain evidence="2 3">DSM 7119</strain>
    </source>
</reference>
<dbReference type="PROSITE" id="PS51186">
    <property type="entry name" value="GNAT"/>
    <property type="match status" value="1"/>
</dbReference>
<dbReference type="RefSeq" id="WP_054532508.1">
    <property type="nucleotide sequence ID" value="NZ_LGKP01000003.1"/>
</dbReference>
<sequence>MQLRFTPIDFAAIKPIIVEYYVQLPTHVDSFFEDRLLHAVWYQIALAQTAIGLAAVHDASMLVHFSLQPGYQQYGQIAFEQAKKLATVQGAFVPTNDQWLLSHALDQHRQLHKQAYFFQANHQVLPEASANEQLRLATEADIRLITEQASDLFDQIPQRVAWQQLFCFSISDELVGFGIIELSSIYQQVASIGMQINVAYRQQGYGTRFIQALIRHCHRQQLQPIAGCWYYNHNSKKTLQRAGMYSPTRLLKIEF</sequence>
<dbReference type="Gene3D" id="3.40.630.80">
    <property type="match status" value="1"/>
</dbReference>
<dbReference type="OrthoDB" id="7833882at2"/>
<feature type="domain" description="N-acetyltransferase" evidence="1">
    <location>
        <begin position="132"/>
        <end position="255"/>
    </location>
</feature>
<dbReference type="InterPro" id="IPR040579">
    <property type="entry name" value="Acetyltransf_19"/>
</dbReference>
<dbReference type="Proteomes" id="UP000050277">
    <property type="component" value="Unassembled WGS sequence"/>
</dbReference>
<protein>
    <recommendedName>
        <fullName evidence="1">N-acetyltransferase domain-containing protein</fullName>
    </recommendedName>
</protein>
<dbReference type="SUPFAM" id="SSF55729">
    <property type="entry name" value="Acyl-CoA N-acyltransferases (Nat)"/>
    <property type="match status" value="1"/>
</dbReference>
<evidence type="ECO:0000313" key="3">
    <source>
        <dbReference type="Proteomes" id="UP000050277"/>
    </source>
</evidence>
<dbReference type="InterPro" id="IPR000182">
    <property type="entry name" value="GNAT_dom"/>
</dbReference>
<dbReference type="Pfam" id="PF18015">
    <property type="entry name" value="Acetyltransf_19"/>
    <property type="match status" value="1"/>
</dbReference>
<gene>
    <name evidence="2" type="ORF">SE18_00775</name>
</gene>
<dbReference type="Gene3D" id="3.40.630.30">
    <property type="match status" value="1"/>
</dbReference>
<dbReference type="InterPro" id="IPR016181">
    <property type="entry name" value="Acyl_CoA_acyltransferase"/>
</dbReference>
<dbReference type="STRING" id="70996.SE18_00775"/>
<evidence type="ECO:0000259" key="1">
    <source>
        <dbReference type="PROSITE" id="PS51186"/>
    </source>
</evidence>
<keyword evidence="3" id="KW-1185">Reference proteome</keyword>
<comment type="caution">
    <text evidence="2">The sequence shown here is derived from an EMBL/GenBank/DDBJ whole genome shotgun (WGS) entry which is preliminary data.</text>
</comment>
<dbReference type="EMBL" id="LGKP01000003">
    <property type="protein sequence ID" value="KPL91920.1"/>
    <property type="molecule type" value="Genomic_DNA"/>
</dbReference>
<accession>A0A0P6YI62</accession>
<dbReference type="CDD" id="cd04301">
    <property type="entry name" value="NAT_SF"/>
    <property type="match status" value="1"/>
</dbReference>